<dbReference type="AlphaFoldDB" id="A0A9D4G984"/>
<reference evidence="1" key="2">
    <citation type="submission" date="2020-11" db="EMBL/GenBank/DDBJ databases">
        <authorList>
            <person name="McCartney M.A."/>
            <person name="Auch B."/>
            <person name="Kono T."/>
            <person name="Mallez S."/>
            <person name="Becker A."/>
            <person name="Gohl D.M."/>
            <person name="Silverstein K.A.T."/>
            <person name="Koren S."/>
            <person name="Bechman K.B."/>
            <person name="Herman A."/>
            <person name="Abrahante J.E."/>
            <person name="Garbe J."/>
        </authorList>
    </citation>
    <scope>NUCLEOTIDE SEQUENCE</scope>
    <source>
        <strain evidence="1">Duluth1</strain>
        <tissue evidence="1">Whole animal</tissue>
    </source>
</reference>
<protein>
    <submittedName>
        <fullName evidence="1">Uncharacterized protein</fullName>
    </submittedName>
</protein>
<gene>
    <name evidence="1" type="ORF">DPMN_139557</name>
</gene>
<sequence length="109" mass="12191">MLSSQRSGWYMHLSLLQPGFNPHSRGIRLPHQPPITVDLSGPFTIDAAICSKATLLVSLTDNSFIHLCGKEQACGYLFAKKHSSGFSRIRTRDLPIPRTAYYKQTFVPT</sequence>
<organism evidence="1 2">
    <name type="scientific">Dreissena polymorpha</name>
    <name type="common">Zebra mussel</name>
    <name type="synonym">Mytilus polymorpha</name>
    <dbReference type="NCBI Taxonomy" id="45954"/>
    <lineage>
        <taxon>Eukaryota</taxon>
        <taxon>Metazoa</taxon>
        <taxon>Spiralia</taxon>
        <taxon>Lophotrochozoa</taxon>
        <taxon>Mollusca</taxon>
        <taxon>Bivalvia</taxon>
        <taxon>Autobranchia</taxon>
        <taxon>Heteroconchia</taxon>
        <taxon>Euheterodonta</taxon>
        <taxon>Imparidentia</taxon>
        <taxon>Neoheterodontei</taxon>
        <taxon>Myida</taxon>
        <taxon>Dreissenoidea</taxon>
        <taxon>Dreissenidae</taxon>
        <taxon>Dreissena</taxon>
    </lineage>
</organism>
<dbReference type="Proteomes" id="UP000828390">
    <property type="component" value="Unassembled WGS sequence"/>
</dbReference>
<name>A0A9D4G984_DREPO</name>
<proteinExistence type="predicted"/>
<accession>A0A9D4G984</accession>
<comment type="caution">
    <text evidence="1">The sequence shown here is derived from an EMBL/GenBank/DDBJ whole genome shotgun (WGS) entry which is preliminary data.</text>
</comment>
<evidence type="ECO:0000313" key="1">
    <source>
        <dbReference type="EMBL" id="KAH3811151.1"/>
    </source>
</evidence>
<reference evidence="1" key="1">
    <citation type="journal article" date="2019" name="bioRxiv">
        <title>The Genome of the Zebra Mussel, Dreissena polymorpha: A Resource for Invasive Species Research.</title>
        <authorList>
            <person name="McCartney M.A."/>
            <person name="Auch B."/>
            <person name="Kono T."/>
            <person name="Mallez S."/>
            <person name="Zhang Y."/>
            <person name="Obille A."/>
            <person name="Becker A."/>
            <person name="Abrahante J.E."/>
            <person name="Garbe J."/>
            <person name="Badalamenti J.P."/>
            <person name="Herman A."/>
            <person name="Mangelson H."/>
            <person name="Liachko I."/>
            <person name="Sullivan S."/>
            <person name="Sone E.D."/>
            <person name="Koren S."/>
            <person name="Silverstein K.A.T."/>
            <person name="Beckman K.B."/>
            <person name="Gohl D.M."/>
        </authorList>
    </citation>
    <scope>NUCLEOTIDE SEQUENCE</scope>
    <source>
        <strain evidence="1">Duluth1</strain>
        <tissue evidence="1">Whole animal</tissue>
    </source>
</reference>
<evidence type="ECO:0000313" key="2">
    <source>
        <dbReference type="Proteomes" id="UP000828390"/>
    </source>
</evidence>
<dbReference type="EMBL" id="JAIWYP010000006">
    <property type="protein sequence ID" value="KAH3811151.1"/>
    <property type="molecule type" value="Genomic_DNA"/>
</dbReference>
<keyword evidence="2" id="KW-1185">Reference proteome</keyword>